<dbReference type="EMBL" id="LT629774">
    <property type="protein sequence ID" value="SDS21756.1"/>
    <property type="molecule type" value="Genomic_DNA"/>
</dbReference>
<dbReference type="InterPro" id="IPR008969">
    <property type="entry name" value="CarboxyPept-like_regulatory"/>
</dbReference>
<evidence type="ECO:0000313" key="1">
    <source>
        <dbReference type="EMBL" id="SDS21756.1"/>
    </source>
</evidence>
<keyword evidence="2" id="KW-1185">Reference proteome</keyword>
<accession>A0A1H1QEA7</accession>
<gene>
    <name evidence="1" type="ORF">SAMN04489797_1119</name>
</gene>
<dbReference type="Pfam" id="PF13715">
    <property type="entry name" value="CarbopepD_reg_2"/>
    <property type="match status" value="1"/>
</dbReference>
<protein>
    <submittedName>
        <fullName evidence="1">CarboxypepD_reg-like domain-containing protein</fullName>
    </submittedName>
</protein>
<dbReference type="AlphaFoldDB" id="A0A1H1QEA7"/>
<evidence type="ECO:0000313" key="2">
    <source>
        <dbReference type="Proteomes" id="UP000198963"/>
    </source>
</evidence>
<sequence>MISTLNITQKPTSKILNVFGLLLLLTVMSLHPMYGQTATRSISEVTSSEKVIKGIVSDETSGLEGVNIIQQGTTNGTVTNEKGEFTFPNTLKAGDILLFSYLGYKTQKVEIKDDTTFITLILTEDLIEISGALQSVKPYTSKRKN</sequence>
<dbReference type="Gene3D" id="2.60.40.1120">
    <property type="entry name" value="Carboxypeptidase-like, regulatory domain"/>
    <property type="match status" value="1"/>
</dbReference>
<reference evidence="1 2" key="1">
    <citation type="submission" date="2016-10" db="EMBL/GenBank/DDBJ databases">
        <authorList>
            <person name="Varghese N."/>
            <person name="Submissions S."/>
        </authorList>
    </citation>
    <scope>NUCLEOTIDE SEQUENCE [LARGE SCALE GENOMIC DNA]</scope>
    <source>
        <strain evidence="1 2">RHA_55</strain>
    </source>
</reference>
<organism evidence="1 2">
    <name type="scientific">Winogradskyella sediminis</name>
    <dbReference type="NCBI Taxonomy" id="1382466"/>
    <lineage>
        <taxon>Bacteria</taxon>
        <taxon>Pseudomonadati</taxon>
        <taxon>Bacteroidota</taxon>
        <taxon>Flavobacteriia</taxon>
        <taxon>Flavobacteriales</taxon>
        <taxon>Flavobacteriaceae</taxon>
        <taxon>Winogradskyella</taxon>
    </lineage>
</organism>
<dbReference type="STRING" id="1249933.SAMN04489797_1119"/>
<dbReference type="RefSeq" id="WP_092445069.1">
    <property type="nucleotide sequence ID" value="NZ_JBLXAG010000019.1"/>
</dbReference>
<dbReference type="SUPFAM" id="SSF49464">
    <property type="entry name" value="Carboxypeptidase regulatory domain-like"/>
    <property type="match status" value="1"/>
</dbReference>
<dbReference type="Proteomes" id="UP000198963">
    <property type="component" value="Chromosome I"/>
</dbReference>
<name>A0A1H1QEA7_9FLAO</name>
<proteinExistence type="predicted"/>